<evidence type="ECO:0000256" key="1">
    <source>
        <dbReference type="ARBA" id="ARBA00038414"/>
    </source>
</evidence>
<name>A0A1G5ZAA0_9HYPH</name>
<dbReference type="EMBL" id="FMXM01000015">
    <property type="protein sequence ID" value="SDA91425.1"/>
    <property type="molecule type" value="Genomic_DNA"/>
</dbReference>
<reference evidence="2 3" key="1">
    <citation type="submission" date="2016-10" db="EMBL/GenBank/DDBJ databases">
        <authorList>
            <person name="de Groot N.N."/>
        </authorList>
    </citation>
    <scope>NUCLEOTIDE SEQUENCE [LARGE SCALE GENOMIC DNA]</scope>
    <source>
        <strain evidence="2 3">CGMCC 1.12097</strain>
    </source>
</reference>
<accession>A0A1G5ZAA0</accession>
<protein>
    <recommendedName>
        <fullName evidence="4">Aspartate/glutamate racemase family protein</fullName>
    </recommendedName>
</protein>
<dbReference type="GO" id="GO:0047661">
    <property type="term" value="F:amino-acid racemase activity"/>
    <property type="evidence" value="ECO:0007669"/>
    <property type="project" value="InterPro"/>
</dbReference>
<dbReference type="RefSeq" id="WP_091582382.1">
    <property type="nucleotide sequence ID" value="NZ_FMXM01000015.1"/>
</dbReference>
<gene>
    <name evidence="2" type="ORF">SAMN02927914_04514</name>
</gene>
<evidence type="ECO:0000313" key="3">
    <source>
        <dbReference type="Proteomes" id="UP000198588"/>
    </source>
</evidence>
<dbReference type="InterPro" id="IPR053714">
    <property type="entry name" value="Iso_Racemase_Enz_sf"/>
</dbReference>
<organism evidence="2 3">
    <name type="scientific">Mesorhizobium qingshengii</name>
    <dbReference type="NCBI Taxonomy" id="1165689"/>
    <lineage>
        <taxon>Bacteria</taxon>
        <taxon>Pseudomonadati</taxon>
        <taxon>Pseudomonadota</taxon>
        <taxon>Alphaproteobacteria</taxon>
        <taxon>Hyphomicrobiales</taxon>
        <taxon>Phyllobacteriaceae</taxon>
        <taxon>Mesorhizobium</taxon>
    </lineage>
</organism>
<dbReference type="InterPro" id="IPR015942">
    <property type="entry name" value="Asp/Glu/hydantoin_racemase"/>
</dbReference>
<sequence length="241" mass="26008">MTRIYLKRRPQSWTGELIGILTLETSIPYVVGNVSNAGTYGFPVRYKAIGGASIDRLLNQSDSSLLQPVLDAARELEREGVRAITGACGFMALFQREVSEALSIPVCLSSLLQVPLVHTTTRRPVGIITANSKRLNKAHLEACGIAADLPIIIRGMQDEPEFRSAVLEESGSLDSSAIEAEAVSVAATLIADHPAIGAIVLECSDLPPYSKAIQTATDRPVFDYNTMIGWMVNGMCSRSYP</sequence>
<dbReference type="OrthoDB" id="5465390at2"/>
<comment type="similarity">
    <text evidence="1">Belongs to the HyuE racemase family.</text>
</comment>
<proteinExistence type="inferred from homology"/>
<dbReference type="Gene3D" id="3.40.50.12500">
    <property type="match status" value="1"/>
</dbReference>
<evidence type="ECO:0008006" key="4">
    <source>
        <dbReference type="Google" id="ProtNLM"/>
    </source>
</evidence>
<dbReference type="Proteomes" id="UP000198588">
    <property type="component" value="Unassembled WGS sequence"/>
</dbReference>
<dbReference type="STRING" id="1165689.SAMN02927914_04514"/>
<dbReference type="Pfam" id="PF01177">
    <property type="entry name" value="Asp_Glu_race"/>
    <property type="match status" value="1"/>
</dbReference>
<evidence type="ECO:0000313" key="2">
    <source>
        <dbReference type="EMBL" id="SDA91425.1"/>
    </source>
</evidence>
<dbReference type="NCBIfam" id="NF005679">
    <property type="entry name" value="PRK07475.1"/>
    <property type="match status" value="1"/>
</dbReference>
<dbReference type="AlphaFoldDB" id="A0A1G5ZAA0"/>